<dbReference type="AlphaFoldDB" id="A0A1G9VIQ0"/>
<keyword evidence="1" id="KW-0732">Signal</keyword>
<keyword evidence="4" id="KW-1185">Reference proteome</keyword>
<evidence type="ECO:0000259" key="2">
    <source>
        <dbReference type="Pfam" id="PF18962"/>
    </source>
</evidence>
<feature type="domain" description="Secretion system C-terminal sorting" evidence="2">
    <location>
        <begin position="74"/>
        <end position="142"/>
    </location>
</feature>
<dbReference type="EMBL" id="FNGV01000013">
    <property type="protein sequence ID" value="SDM71911.1"/>
    <property type="molecule type" value="Genomic_DNA"/>
</dbReference>
<reference evidence="3 4" key="1">
    <citation type="submission" date="2016-10" db="EMBL/GenBank/DDBJ databases">
        <authorList>
            <person name="de Groot N.N."/>
        </authorList>
    </citation>
    <scope>NUCLEOTIDE SEQUENCE [LARGE SCALE GENOMIC DNA]</scope>
    <source>
        <strain evidence="3 4">DSM 19886</strain>
    </source>
</reference>
<dbReference type="InterPro" id="IPR026444">
    <property type="entry name" value="Secre_tail"/>
</dbReference>
<dbReference type="Pfam" id="PF18962">
    <property type="entry name" value="Por_Secre_tail"/>
    <property type="match status" value="1"/>
</dbReference>
<evidence type="ECO:0000313" key="4">
    <source>
        <dbReference type="Proteomes" id="UP000199440"/>
    </source>
</evidence>
<evidence type="ECO:0000313" key="3">
    <source>
        <dbReference type="EMBL" id="SDM71911.1"/>
    </source>
</evidence>
<dbReference type="STRING" id="192904.SAMN04488514_11398"/>
<dbReference type="Proteomes" id="UP000199440">
    <property type="component" value="Unassembled WGS sequence"/>
</dbReference>
<proteinExistence type="predicted"/>
<dbReference type="OrthoDB" id="9813840at2"/>
<accession>A0A1G9VIQ0</accession>
<protein>
    <submittedName>
        <fullName evidence="3">Por secretion system C-terminal sorting domain-containing protein</fullName>
    </submittedName>
</protein>
<dbReference type="NCBIfam" id="TIGR04183">
    <property type="entry name" value="Por_Secre_tail"/>
    <property type="match status" value="1"/>
</dbReference>
<evidence type="ECO:0000256" key="1">
    <source>
        <dbReference type="ARBA" id="ARBA00022729"/>
    </source>
</evidence>
<gene>
    <name evidence="3" type="ORF">SAMN04488514_11398</name>
</gene>
<name>A0A1G9VIQ0_9FLAO</name>
<dbReference type="RefSeq" id="WP_089893792.1">
    <property type="nucleotide sequence ID" value="NZ_FNGV01000013.1"/>
</dbReference>
<organism evidence="3 4">
    <name type="scientific">Kriegella aquimaris</name>
    <dbReference type="NCBI Taxonomy" id="192904"/>
    <lineage>
        <taxon>Bacteria</taxon>
        <taxon>Pseudomonadati</taxon>
        <taxon>Bacteroidota</taxon>
        <taxon>Flavobacteriia</taxon>
        <taxon>Flavobacteriales</taxon>
        <taxon>Flavobacteriaceae</taxon>
        <taxon>Kriegella</taxon>
    </lineage>
</organism>
<sequence length="144" mass="16129">MNSGELSSFKVSGSKEYTVAFNGNIETFLFDSTSEREIKLYDLKTDNKILISGKSDCQGKLEDTVLLTDKAMLYPTFSSNNIYMVNEEPGTEVFVYNQSGKLLLHKKTESLKSKSIDLTGYASGLYIVHLRSKGTTETFKVIKK</sequence>